<dbReference type="Proteomes" id="UP000015104">
    <property type="component" value="Unassembled WGS sequence"/>
</dbReference>
<dbReference type="SUPFAM" id="SSF56104">
    <property type="entry name" value="SAICAR synthase-like"/>
    <property type="match status" value="1"/>
</dbReference>
<evidence type="ECO:0000256" key="3">
    <source>
        <dbReference type="ARBA" id="ARBA00022777"/>
    </source>
</evidence>
<dbReference type="GO" id="GO:0000828">
    <property type="term" value="F:inositol hexakisphosphate kinase activity"/>
    <property type="evidence" value="ECO:0007669"/>
    <property type="project" value="TreeGrafter"/>
</dbReference>
<evidence type="ECO:0000313" key="5">
    <source>
        <dbReference type="EnsemblMetazoa" id="tetur52g00040.1"/>
    </source>
</evidence>
<proteinExistence type="inferred from homology"/>
<sequence>MAPTSWTQLSGHKNTFVFHKSGLLYKKCDGNEALAYESLMEEATMKPFVPNFYGCLTVNGSCHIAIDNLLYHFDNPYIMDIKMGSRTFLEDEISNAEPRSDLFEKMVKLDPSALSDEEKQAMAITKLKYMQIREQLTSSSKLGFRIEALLKTNLHQTKKDLAFVNTKEQVKKVLREFLPTDRGQFHEILDRLDLIQSSFKCSSFFESHEIVGSSILLVYDSDKVNIWMIDCAKTVSLPKAITIDHVSPWVQGNHEDGYLFGLENLISIINELKHEIFCLLIDL</sequence>
<organism evidence="5 6">
    <name type="scientific">Tetranychus urticae</name>
    <name type="common">Two-spotted spider mite</name>
    <dbReference type="NCBI Taxonomy" id="32264"/>
    <lineage>
        <taxon>Eukaryota</taxon>
        <taxon>Metazoa</taxon>
        <taxon>Ecdysozoa</taxon>
        <taxon>Arthropoda</taxon>
        <taxon>Chelicerata</taxon>
        <taxon>Arachnida</taxon>
        <taxon>Acari</taxon>
        <taxon>Acariformes</taxon>
        <taxon>Trombidiformes</taxon>
        <taxon>Prostigmata</taxon>
        <taxon>Eleutherengona</taxon>
        <taxon>Raphignathae</taxon>
        <taxon>Tetranychoidea</taxon>
        <taxon>Tetranychidae</taxon>
        <taxon>Tetranychus</taxon>
    </lineage>
</organism>
<name>T1L5Q7_TETUR</name>
<protein>
    <recommendedName>
        <fullName evidence="4">Kinase</fullName>
        <ecNumber evidence="4">2.7.-.-</ecNumber>
    </recommendedName>
</protein>
<evidence type="ECO:0000313" key="6">
    <source>
        <dbReference type="Proteomes" id="UP000015104"/>
    </source>
</evidence>
<dbReference type="Gene3D" id="3.30.470.160">
    <property type="entry name" value="Inositol polyphosphate kinase"/>
    <property type="match status" value="1"/>
</dbReference>
<dbReference type="PANTHER" id="PTHR12400">
    <property type="entry name" value="INOSITOL POLYPHOSPHATE KINASE"/>
    <property type="match status" value="1"/>
</dbReference>
<evidence type="ECO:0000256" key="2">
    <source>
        <dbReference type="ARBA" id="ARBA00022679"/>
    </source>
</evidence>
<comment type="similarity">
    <text evidence="1 4">Belongs to the inositol phosphokinase (IPK) family.</text>
</comment>
<evidence type="ECO:0000256" key="4">
    <source>
        <dbReference type="RuleBase" id="RU363090"/>
    </source>
</evidence>
<dbReference type="GO" id="GO:0046854">
    <property type="term" value="P:phosphatidylinositol phosphate biosynthetic process"/>
    <property type="evidence" value="ECO:0007669"/>
    <property type="project" value="TreeGrafter"/>
</dbReference>
<dbReference type="EnsemblMetazoa" id="tetur52g00040.1">
    <property type="protein sequence ID" value="tetur52g00040.1"/>
    <property type="gene ID" value="tetur52g00040"/>
</dbReference>
<dbReference type="EMBL" id="CAEY01001432">
    <property type="status" value="NOT_ANNOTATED_CDS"/>
    <property type="molecule type" value="Genomic_DNA"/>
</dbReference>
<reference evidence="5" key="2">
    <citation type="submission" date="2015-06" db="UniProtKB">
        <authorList>
            <consortium name="EnsemblMetazoa"/>
        </authorList>
    </citation>
    <scope>IDENTIFICATION</scope>
</reference>
<dbReference type="InterPro" id="IPR005522">
    <property type="entry name" value="IPK"/>
</dbReference>
<dbReference type="EC" id="2.7.-.-" evidence="4"/>
<keyword evidence="6" id="KW-1185">Reference proteome</keyword>
<dbReference type="GO" id="GO:0005634">
    <property type="term" value="C:nucleus"/>
    <property type="evidence" value="ECO:0007669"/>
    <property type="project" value="TreeGrafter"/>
</dbReference>
<accession>T1L5Q7</accession>
<reference evidence="6" key="1">
    <citation type="submission" date="2011-08" db="EMBL/GenBank/DDBJ databases">
        <authorList>
            <person name="Rombauts S."/>
        </authorList>
    </citation>
    <scope>NUCLEOTIDE SEQUENCE</scope>
    <source>
        <strain evidence="6">London</strain>
    </source>
</reference>
<dbReference type="eggNOG" id="KOG1621">
    <property type="taxonomic scope" value="Eukaryota"/>
</dbReference>
<dbReference type="PANTHER" id="PTHR12400:SF26">
    <property type="entry name" value="KINASE"/>
    <property type="match status" value="1"/>
</dbReference>
<dbReference type="HOGENOM" id="CLU_017767_3_1_1"/>
<dbReference type="GO" id="GO:0005737">
    <property type="term" value="C:cytoplasm"/>
    <property type="evidence" value="ECO:0007669"/>
    <property type="project" value="TreeGrafter"/>
</dbReference>
<dbReference type="InterPro" id="IPR038286">
    <property type="entry name" value="IPK_sf"/>
</dbReference>
<dbReference type="AlphaFoldDB" id="T1L5Q7"/>
<keyword evidence="3 4" id="KW-0418">Kinase</keyword>
<keyword evidence="2 4" id="KW-0808">Transferase</keyword>
<dbReference type="GO" id="GO:0032958">
    <property type="term" value="P:inositol phosphate biosynthetic process"/>
    <property type="evidence" value="ECO:0007669"/>
    <property type="project" value="InterPro"/>
</dbReference>
<evidence type="ECO:0000256" key="1">
    <source>
        <dbReference type="ARBA" id="ARBA00007374"/>
    </source>
</evidence>
<dbReference type="Pfam" id="PF03770">
    <property type="entry name" value="IPK"/>
    <property type="match status" value="1"/>
</dbReference>